<keyword evidence="2" id="KW-1185">Reference proteome</keyword>
<sequence length="217" mass="24317">MELLSHLVTPLLDEVDLQHVLCNTGDAILEHRDRAEQLMATRELHAWMTSPGSSPFGVMRDSVDGIRVSSVFFCGLHRRNNAYSGGVAMIWSLAQQLVEHFPAPTIELDSRLDTRRLDQGDLSELCSLFMCLMYRLPPRVAVFCLIDGIQQYERSEEHLPGMMAVVTTLISLVNECNTPTGGILKLLLVSPCEIVEVRREFDQLPGGLLHMARLPSF</sequence>
<dbReference type="GeneID" id="92094050"/>
<dbReference type="PANTHER" id="PTHR40619">
    <property type="entry name" value="FUNGAL STAND N-TERMINAL GOODBYE DOMAIN-CONTAINING PROTEIN"/>
    <property type="match status" value="1"/>
</dbReference>
<protein>
    <submittedName>
        <fullName evidence="1">Uncharacterized protein</fullName>
    </submittedName>
</protein>
<comment type="caution">
    <text evidence="1">The sequence shown here is derived from an EMBL/GenBank/DDBJ whole genome shotgun (WGS) entry which is preliminary data.</text>
</comment>
<dbReference type="RefSeq" id="XP_066713157.1">
    <property type="nucleotide sequence ID" value="XM_066860987.1"/>
</dbReference>
<evidence type="ECO:0000313" key="1">
    <source>
        <dbReference type="EMBL" id="KAK8054511.1"/>
    </source>
</evidence>
<proteinExistence type="predicted"/>
<reference evidence="1 2" key="1">
    <citation type="submission" date="2023-01" db="EMBL/GenBank/DDBJ databases">
        <title>Analysis of 21 Apiospora genomes using comparative genomics revels a genus with tremendous synthesis potential of carbohydrate active enzymes and secondary metabolites.</title>
        <authorList>
            <person name="Sorensen T."/>
        </authorList>
    </citation>
    <scope>NUCLEOTIDE SEQUENCE [LARGE SCALE GENOMIC DNA]</scope>
    <source>
        <strain evidence="1 2">CBS 135458</strain>
    </source>
</reference>
<evidence type="ECO:0000313" key="2">
    <source>
        <dbReference type="Proteomes" id="UP001480595"/>
    </source>
</evidence>
<organism evidence="1 2">
    <name type="scientific">Apiospora phragmitis</name>
    <dbReference type="NCBI Taxonomy" id="2905665"/>
    <lineage>
        <taxon>Eukaryota</taxon>
        <taxon>Fungi</taxon>
        <taxon>Dikarya</taxon>
        <taxon>Ascomycota</taxon>
        <taxon>Pezizomycotina</taxon>
        <taxon>Sordariomycetes</taxon>
        <taxon>Xylariomycetidae</taxon>
        <taxon>Amphisphaeriales</taxon>
        <taxon>Apiosporaceae</taxon>
        <taxon>Apiospora</taxon>
    </lineage>
</organism>
<dbReference type="EMBL" id="JAQQWL010000010">
    <property type="protein sequence ID" value="KAK8054511.1"/>
    <property type="molecule type" value="Genomic_DNA"/>
</dbReference>
<accession>A0ABR1U6I7</accession>
<dbReference type="PANTHER" id="PTHR40619:SF3">
    <property type="entry name" value="FUNGAL STAND N-TERMINAL GOODBYE DOMAIN-CONTAINING PROTEIN"/>
    <property type="match status" value="1"/>
</dbReference>
<dbReference type="Proteomes" id="UP001480595">
    <property type="component" value="Unassembled WGS sequence"/>
</dbReference>
<gene>
    <name evidence="1" type="ORF">PG994_009578</name>
</gene>
<name>A0ABR1U6I7_9PEZI</name>